<dbReference type="AlphaFoldDB" id="A0ABD5SXZ4"/>
<name>A0ABD5SXZ4_9EURY</name>
<organism evidence="2 3">
    <name type="scientific">Natrinema soli</name>
    <dbReference type="NCBI Taxonomy" id="1930624"/>
    <lineage>
        <taxon>Archaea</taxon>
        <taxon>Methanobacteriati</taxon>
        <taxon>Methanobacteriota</taxon>
        <taxon>Stenosarchaea group</taxon>
        <taxon>Halobacteria</taxon>
        <taxon>Halobacteriales</taxon>
        <taxon>Natrialbaceae</taxon>
        <taxon>Natrinema</taxon>
    </lineage>
</organism>
<reference evidence="2 3" key="1">
    <citation type="journal article" date="2019" name="Int. J. Syst. Evol. Microbiol.">
        <title>The Global Catalogue of Microorganisms (GCM) 10K type strain sequencing project: providing services to taxonomists for standard genome sequencing and annotation.</title>
        <authorList>
            <consortium name="The Broad Institute Genomics Platform"/>
            <consortium name="The Broad Institute Genome Sequencing Center for Infectious Disease"/>
            <person name="Wu L."/>
            <person name="Ma J."/>
        </authorList>
    </citation>
    <scope>NUCLEOTIDE SEQUENCE [LARGE SCALE GENOMIC DNA]</scope>
    <source>
        <strain evidence="2 3">LMG 29247</strain>
    </source>
</reference>
<keyword evidence="2" id="KW-0808">Transferase</keyword>
<accession>A0ABD5SXZ4</accession>
<gene>
    <name evidence="2" type="ORF">ACFQE6_31300</name>
</gene>
<dbReference type="GO" id="GO:0016740">
    <property type="term" value="F:transferase activity"/>
    <property type="evidence" value="ECO:0007669"/>
    <property type="project" value="UniProtKB-KW"/>
</dbReference>
<keyword evidence="3" id="KW-1185">Reference proteome</keyword>
<feature type="compositionally biased region" description="Basic and acidic residues" evidence="1">
    <location>
        <begin position="31"/>
        <end position="44"/>
    </location>
</feature>
<feature type="non-terminal residue" evidence="2">
    <location>
        <position position="1"/>
    </location>
</feature>
<evidence type="ECO:0000313" key="2">
    <source>
        <dbReference type="EMBL" id="MFC6769355.1"/>
    </source>
</evidence>
<evidence type="ECO:0000256" key="1">
    <source>
        <dbReference type="SAM" id="MobiDB-lite"/>
    </source>
</evidence>
<feature type="region of interest" description="Disordered" evidence="1">
    <location>
        <begin position="21"/>
        <end position="44"/>
    </location>
</feature>
<sequence>AVVTNVTRGLWDGVRARYGDRSRRRNPNGLAERHDRAVRVYDRR</sequence>
<dbReference type="Proteomes" id="UP001596383">
    <property type="component" value="Unassembled WGS sequence"/>
</dbReference>
<proteinExistence type="predicted"/>
<evidence type="ECO:0000313" key="3">
    <source>
        <dbReference type="Proteomes" id="UP001596383"/>
    </source>
</evidence>
<comment type="caution">
    <text evidence="2">The sequence shown here is derived from an EMBL/GenBank/DDBJ whole genome shotgun (WGS) entry which is preliminary data.</text>
</comment>
<protein>
    <submittedName>
        <fullName evidence="2">Glycosyl transferase family 2</fullName>
    </submittedName>
</protein>
<dbReference type="EMBL" id="JBHSWV010000732">
    <property type="protein sequence ID" value="MFC6769355.1"/>
    <property type="molecule type" value="Genomic_DNA"/>
</dbReference>